<feature type="coiled-coil region" evidence="1">
    <location>
        <begin position="289"/>
        <end position="323"/>
    </location>
</feature>
<evidence type="ECO:0000313" key="4">
    <source>
        <dbReference type="WBParaSite" id="SVE_1811200.1"/>
    </source>
</evidence>
<evidence type="ECO:0000259" key="2">
    <source>
        <dbReference type="Pfam" id="PF19047"/>
    </source>
</evidence>
<protein>
    <submittedName>
        <fullName evidence="4">HOOK_N domain-containing protein</fullName>
    </submittedName>
</protein>
<organism evidence="3 4">
    <name type="scientific">Strongyloides venezuelensis</name>
    <name type="common">Threadworm</name>
    <dbReference type="NCBI Taxonomy" id="75913"/>
    <lineage>
        <taxon>Eukaryota</taxon>
        <taxon>Metazoa</taxon>
        <taxon>Ecdysozoa</taxon>
        <taxon>Nematoda</taxon>
        <taxon>Chromadorea</taxon>
        <taxon>Rhabditida</taxon>
        <taxon>Tylenchina</taxon>
        <taxon>Panagrolaimomorpha</taxon>
        <taxon>Strongyloidoidea</taxon>
        <taxon>Strongyloididae</taxon>
        <taxon>Strongyloides</taxon>
    </lineage>
</organism>
<dbReference type="Proteomes" id="UP000035680">
    <property type="component" value="Unassembled WGS sequence"/>
</dbReference>
<dbReference type="WBParaSite" id="SVE_1811200.1">
    <property type="protein sequence ID" value="SVE_1811200.1"/>
    <property type="gene ID" value="SVE_1811200"/>
</dbReference>
<dbReference type="SUPFAM" id="SSF116907">
    <property type="entry name" value="Hook domain"/>
    <property type="match status" value="1"/>
</dbReference>
<dbReference type="Pfam" id="PF19047">
    <property type="entry name" value="HOOK_N"/>
    <property type="match status" value="1"/>
</dbReference>
<dbReference type="AlphaFoldDB" id="A0A0K0G078"/>
<dbReference type="InterPro" id="IPR043936">
    <property type="entry name" value="HOOK_N"/>
</dbReference>
<dbReference type="GO" id="GO:0030705">
    <property type="term" value="P:cytoskeleton-dependent intracellular transport"/>
    <property type="evidence" value="ECO:0007669"/>
    <property type="project" value="InterPro"/>
</dbReference>
<keyword evidence="1" id="KW-0175">Coiled coil</keyword>
<name>A0A0K0G078_STRVS</name>
<reference evidence="3" key="1">
    <citation type="submission" date="2014-07" db="EMBL/GenBank/DDBJ databases">
        <authorList>
            <person name="Martin A.A"/>
            <person name="De Silva N."/>
        </authorList>
    </citation>
    <scope>NUCLEOTIDE SEQUENCE</scope>
</reference>
<dbReference type="Gene3D" id="1.10.418.10">
    <property type="entry name" value="Calponin-like domain"/>
    <property type="match status" value="1"/>
</dbReference>
<evidence type="ECO:0000256" key="1">
    <source>
        <dbReference type="SAM" id="Coils"/>
    </source>
</evidence>
<keyword evidence="3" id="KW-1185">Reference proteome</keyword>
<feature type="domain" description="HOOK N-terminal" evidence="2">
    <location>
        <begin position="51"/>
        <end position="158"/>
    </location>
</feature>
<proteinExistence type="predicted"/>
<reference evidence="4" key="2">
    <citation type="submission" date="2015-08" db="UniProtKB">
        <authorList>
            <consortium name="WormBaseParasite"/>
        </authorList>
    </citation>
    <scope>IDENTIFICATION</scope>
</reference>
<dbReference type="InterPro" id="IPR036872">
    <property type="entry name" value="CH_dom_sf"/>
</dbReference>
<accession>A0A0K0G078</accession>
<evidence type="ECO:0000313" key="3">
    <source>
        <dbReference type="Proteomes" id="UP000035680"/>
    </source>
</evidence>
<sequence>MVAEVRENDVDILNFLFLKLSRLDPNIGSNYSSLQMSVSKDVDTNLFESFIIRCLNSVDPQFFDNKFLYHVSNLAFEDFQSIPRDRQNEVHFHKFLQIWAHITEYYEDVLNRDLNKMSDCCVNISKLFDNNDSGEMAKVLFIILNLAIQSSNNFSFLTDDIPPNHEDVFQKWLQRLFAIPKYEHVQKDECDMMNGEMSISKAIEFEFDNQRMKKHFHYIKKQCYSLSKSNMELETKLKELYAIKDENKRLSELNSDLARQYEWEKKKRMEADKSYKDIFDEYEEEIQRSKKFEIENKLLSEKLDQKNDELENCKSLIVDLRFEITHYKKIYDESITDGAVSSSNLNDSGKVQIGGGERLSDSVLRGVTSMLANTENEQPHSSSSINSFQSPTTVRNKEAMNLSLILEKNNLKCLVICINLILKLMNKK</sequence>